<keyword evidence="1" id="KW-0472">Membrane</keyword>
<evidence type="ECO:0000256" key="1">
    <source>
        <dbReference type="SAM" id="Phobius"/>
    </source>
</evidence>
<sequence>MSRRSIIVVIPVGAVEGALRDMDITCFNTPHFFGDAASAVEFSTHCRLTANERGCPRCNYGTVEEQVHQLHGNEQFIAAHRAIYLISIIVNFIVHFNVAAICFELFSLDPALICCGLHDRIVSALPSITCDNISCDSIYENRLVISLFLNNKNLLCAPRHLAIPTNSNLSHPLLHDYRETERIR</sequence>
<accession>A0A0M3I8T3</accession>
<dbReference type="Proteomes" id="UP000036681">
    <property type="component" value="Unplaced"/>
</dbReference>
<proteinExistence type="predicted"/>
<keyword evidence="1" id="KW-0812">Transmembrane</keyword>
<protein>
    <submittedName>
        <fullName evidence="3">Secreted protein</fullName>
    </submittedName>
</protein>
<keyword evidence="2" id="KW-1185">Reference proteome</keyword>
<reference evidence="3" key="1">
    <citation type="submission" date="2017-02" db="UniProtKB">
        <authorList>
            <consortium name="WormBaseParasite"/>
        </authorList>
    </citation>
    <scope>IDENTIFICATION</scope>
</reference>
<name>A0A0M3I8T3_ASCLU</name>
<evidence type="ECO:0000313" key="2">
    <source>
        <dbReference type="Proteomes" id="UP000036681"/>
    </source>
</evidence>
<dbReference type="AlphaFoldDB" id="A0A0M3I8T3"/>
<feature type="transmembrane region" description="Helical" evidence="1">
    <location>
        <begin position="82"/>
        <end position="106"/>
    </location>
</feature>
<evidence type="ECO:0000313" key="3">
    <source>
        <dbReference type="WBParaSite" id="ALUE_0001379001-mRNA-1"/>
    </source>
</evidence>
<dbReference type="WBParaSite" id="ALUE_0001379001-mRNA-1">
    <property type="protein sequence ID" value="ALUE_0001379001-mRNA-1"/>
    <property type="gene ID" value="ALUE_0001379001"/>
</dbReference>
<keyword evidence="1" id="KW-1133">Transmembrane helix</keyword>
<organism evidence="2 3">
    <name type="scientific">Ascaris lumbricoides</name>
    <name type="common">Giant roundworm</name>
    <dbReference type="NCBI Taxonomy" id="6252"/>
    <lineage>
        <taxon>Eukaryota</taxon>
        <taxon>Metazoa</taxon>
        <taxon>Ecdysozoa</taxon>
        <taxon>Nematoda</taxon>
        <taxon>Chromadorea</taxon>
        <taxon>Rhabditida</taxon>
        <taxon>Spirurina</taxon>
        <taxon>Ascaridomorpha</taxon>
        <taxon>Ascaridoidea</taxon>
        <taxon>Ascarididae</taxon>
        <taxon>Ascaris</taxon>
    </lineage>
</organism>